<dbReference type="EMBL" id="JADGJH010000194">
    <property type="protein sequence ID" value="KAJ3134252.1"/>
    <property type="molecule type" value="Genomic_DNA"/>
</dbReference>
<gene>
    <name evidence="5" type="primary">DCP1B</name>
    <name evidence="5" type="ORF">HK100_003689</name>
</gene>
<dbReference type="PANTHER" id="PTHR16290">
    <property type="entry name" value="TRANSCRIPTION FACTOR SMIF DECAPPING ENZYME DCP1"/>
    <property type="match status" value="1"/>
</dbReference>
<organism evidence="5 6">
    <name type="scientific">Physocladia obscura</name>
    <dbReference type="NCBI Taxonomy" id="109957"/>
    <lineage>
        <taxon>Eukaryota</taxon>
        <taxon>Fungi</taxon>
        <taxon>Fungi incertae sedis</taxon>
        <taxon>Chytridiomycota</taxon>
        <taxon>Chytridiomycota incertae sedis</taxon>
        <taxon>Chytridiomycetes</taxon>
        <taxon>Chytridiales</taxon>
        <taxon>Chytriomycetaceae</taxon>
        <taxon>Physocladia</taxon>
    </lineage>
</organism>
<reference evidence="5" key="1">
    <citation type="submission" date="2020-05" db="EMBL/GenBank/DDBJ databases">
        <title>Phylogenomic resolution of chytrid fungi.</title>
        <authorList>
            <person name="Stajich J.E."/>
            <person name="Amses K."/>
            <person name="Simmons R."/>
            <person name="Seto K."/>
            <person name="Myers J."/>
            <person name="Bonds A."/>
            <person name="Quandt C.A."/>
            <person name="Barry K."/>
            <person name="Liu P."/>
            <person name="Grigoriev I."/>
            <person name="Longcore J.E."/>
            <person name="James T.Y."/>
        </authorList>
    </citation>
    <scope>NUCLEOTIDE SEQUENCE</scope>
    <source>
        <strain evidence="5">JEL0513</strain>
    </source>
</reference>
<proteinExistence type="inferred from homology"/>
<keyword evidence="6" id="KW-1185">Reference proteome</keyword>
<accession>A0AAD5T6L4</accession>
<dbReference type="Gene3D" id="2.30.29.30">
    <property type="entry name" value="Pleckstrin-homology domain (PH domain)/Phosphotyrosine-binding domain (PTB)"/>
    <property type="match status" value="1"/>
</dbReference>
<dbReference type="InterPro" id="IPR010334">
    <property type="entry name" value="Dcp1"/>
</dbReference>
<keyword evidence="3" id="KW-0963">Cytoplasm</keyword>
<dbReference type="GO" id="GO:0000932">
    <property type="term" value="C:P-body"/>
    <property type="evidence" value="ECO:0007669"/>
    <property type="project" value="TreeGrafter"/>
</dbReference>
<evidence type="ECO:0000313" key="6">
    <source>
        <dbReference type="Proteomes" id="UP001211907"/>
    </source>
</evidence>
<dbReference type="PANTHER" id="PTHR16290:SF0">
    <property type="entry name" value="DECAPPING PROTEIN 1, ISOFORM A"/>
    <property type="match status" value="1"/>
</dbReference>
<dbReference type="GO" id="GO:0006397">
    <property type="term" value="P:mRNA processing"/>
    <property type="evidence" value="ECO:0007669"/>
    <property type="project" value="UniProtKB-KW"/>
</dbReference>
<dbReference type="AlphaFoldDB" id="A0AAD5T6L4"/>
<comment type="similarity">
    <text evidence="2">Belongs to the DCP1 family.</text>
</comment>
<protein>
    <submittedName>
        <fullName evidence="5">mRNA-decapping enzyme 1B</fullName>
    </submittedName>
</protein>
<dbReference type="GO" id="GO:0008047">
    <property type="term" value="F:enzyme activator activity"/>
    <property type="evidence" value="ECO:0007669"/>
    <property type="project" value="InterPro"/>
</dbReference>
<dbReference type="SUPFAM" id="SSF50729">
    <property type="entry name" value="PH domain-like"/>
    <property type="match status" value="1"/>
</dbReference>
<dbReference type="Proteomes" id="UP001211907">
    <property type="component" value="Unassembled WGS sequence"/>
</dbReference>
<evidence type="ECO:0000256" key="2">
    <source>
        <dbReference type="ARBA" id="ARBA00008778"/>
    </source>
</evidence>
<evidence type="ECO:0000256" key="3">
    <source>
        <dbReference type="ARBA" id="ARBA00022490"/>
    </source>
</evidence>
<evidence type="ECO:0000256" key="1">
    <source>
        <dbReference type="ARBA" id="ARBA00004496"/>
    </source>
</evidence>
<name>A0AAD5T6L4_9FUNG</name>
<evidence type="ECO:0000313" key="5">
    <source>
        <dbReference type="EMBL" id="KAJ3134252.1"/>
    </source>
</evidence>
<evidence type="ECO:0000256" key="4">
    <source>
        <dbReference type="ARBA" id="ARBA00022664"/>
    </source>
</evidence>
<comment type="subcellular location">
    <subcellularLocation>
        <location evidence="1">Cytoplasm</location>
    </subcellularLocation>
</comment>
<dbReference type="GO" id="GO:0031087">
    <property type="term" value="P:deadenylation-independent decapping of nuclear-transcribed mRNA"/>
    <property type="evidence" value="ECO:0007669"/>
    <property type="project" value="TreeGrafter"/>
</dbReference>
<keyword evidence="4" id="KW-0507">mRNA processing</keyword>
<dbReference type="InterPro" id="IPR011993">
    <property type="entry name" value="PH-like_dom_sf"/>
</dbReference>
<dbReference type="Pfam" id="PF06058">
    <property type="entry name" value="DCP1"/>
    <property type="match status" value="1"/>
</dbReference>
<dbReference type="GO" id="GO:0003729">
    <property type="term" value="F:mRNA binding"/>
    <property type="evidence" value="ECO:0007669"/>
    <property type="project" value="TreeGrafter"/>
</dbReference>
<dbReference type="CDD" id="cd13182">
    <property type="entry name" value="EVH1-like_Dcp1"/>
    <property type="match status" value="1"/>
</dbReference>
<dbReference type="GO" id="GO:0000290">
    <property type="term" value="P:deadenylation-dependent decapping of nuclear-transcribed mRNA"/>
    <property type="evidence" value="ECO:0007669"/>
    <property type="project" value="InterPro"/>
</dbReference>
<sequence length="255" mass="29154">MDFAQRDAHNLRVLRRHDDSITSILDTSAHVVVYDFDEARQSWNKRGIEGTLFLVERTANAENQHHHRLLILNRLGLDNLELDLAAALEFQVTGDYLIYRDPVKDCVQGLWIYEQNDRARLAESLQEKCNIAAAAAVAAAAILAPQFPSIIQDSDSINNHQQVPQHPQGTANLLHLLLNNNNNNNNREQQQQMLELSQGIPPLRHLQVLWSVLDTCLLPHRMPRSLEFDEFVARLVRLVQEPSFQANLYEAYKTV</sequence>
<comment type="caution">
    <text evidence="5">The sequence shown here is derived from an EMBL/GenBank/DDBJ whole genome shotgun (WGS) entry which is preliminary data.</text>
</comment>